<evidence type="ECO:0000313" key="1">
    <source>
        <dbReference type="EMBL" id="CAB4565656.1"/>
    </source>
</evidence>
<name>A0A6J6DQD8_9ZZZZ</name>
<gene>
    <name evidence="1" type="ORF">UFOPK1619_00647</name>
</gene>
<accession>A0A6J6DQD8</accession>
<sequence length="81" mass="8291">MADITIEFTIEPFTDGAPGAHVTRAIEAVEALGISVEIGPFGSTVRVDETRAGEVLSALTTAAYANGATHVTIDTEKSASA</sequence>
<dbReference type="EMBL" id="CAEZTI010000114">
    <property type="protein sequence ID" value="CAB4565656.1"/>
    <property type="molecule type" value="Genomic_DNA"/>
</dbReference>
<dbReference type="SUPFAM" id="SSF89957">
    <property type="entry name" value="MTH1187/YkoF-like"/>
    <property type="match status" value="1"/>
</dbReference>
<organism evidence="1">
    <name type="scientific">freshwater metagenome</name>
    <dbReference type="NCBI Taxonomy" id="449393"/>
    <lineage>
        <taxon>unclassified sequences</taxon>
        <taxon>metagenomes</taxon>
        <taxon>ecological metagenomes</taxon>
    </lineage>
</organism>
<protein>
    <submittedName>
        <fullName evidence="1">Unannotated protein</fullName>
    </submittedName>
</protein>
<reference evidence="1" key="1">
    <citation type="submission" date="2020-05" db="EMBL/GenBank/DDBJ databases">
        <authorList>
            <person name="Chiriac C."/>
            <person name="Salcher M."/>
            <person name="Ghai R."/>
            <person name="Kavagutti S V."/>
        </authorList>
    </citation>
    <scope>NUCLEOTIDE SEQUENCE</scope>
</reference>
<dbReference type="InterPro" id="IPR029756">
    <property type="entry name" value="MTH1187/YkoF-like"/>
</dbReference>
<dbReference type="Gene3D" id="3.30.70.930">
    <property type="match status" value="1"/>
</dbReference>
<proteinExistence type="predicted"/>
<dbReference type="AlphaFoldDB" id="A0A6J6DQD8"/>